<gene>
    <name evidence="1" type="ORF">EDC91_11666</name>
</gene>
<dbReference type="SUPFAM" id="SSF55826">
    <property type="entry name" value="YbaK/ProRS associated domain"/>
    <property type="match status" value="1"/>
</dbReference>
<protein>
    <submittedName>
        <fullName evidence="1">Uncharacterized protein</fullName>
    </submittedName>
</protein>
<accession>A0A4R2FK17</accession>
<keyword evidence="2" id="KW-1185">Reference proteome</keyword>
<dbReference type="Gene3D" id="3.90.960.10">
    <property type="entry name" value="YbaK/aminoacyl-tRNA synthetase-associated domain"/>
    <property type="match status" value="1"/>
</dbReference>
<reference evidence="1 2" key="1">
    <citation type="submission" date="2019-03" db="EMBL/GenBank/DDBJ databases">
        <title>Freshwater and sediment microbial communities from various areas in North America, analyzing microbe dynamics in response to fracking.</title>
        <authorList>
            <person name="Lamendella R."/>
        </authorList>
    </citation>
    <scope>NUCLEOTIDE SEQUENCE [LARGE SCALE GENOMIC DNA]</scope>
    <source>
        <strain evidence="1 2">74A</strain>
    </source>
</reference>
<evidence type="ECO:0000313" key="1">
    <source>
        <dbReference type="EMBL" id="TCN83086.1"/>
    </source>
</evidence>
<dbReference type="AlphaFoldDB" id="A0A4R2FK17"/>
<dbReference type="GO" id="GO:0002161">
    <property type="term" value="F:aminoacyl-tRNA deacylase activity"/>
    <property type="evidence" value="ECO:0007669"/>
    <property type="project" value="InterPro"/>
</dbReference>
<dbReference type="RefSeq" id="WP_207571570.1">
    <property type="nucleotide sequence ID" value="NZ_SLWF01000016.1"/>
</dbReference>
<dbReference type="InterPro" id="IPR036754">
    <property type="entry name" value="YbaK/aa-tRNA-synt-asso_dom_sf"/>
</dbReference>
<evidence type="ECO:0000313" key="2">
    <source>
        <dbReference type="Proteomes" id="UP000294832"/>
    </source>
</evidence>
<organism evidence="1 2">
    <name type="scientific">Shewanella fodinae</name>
    <dbReference type="NCBI Taxonomy" id="552357"/>
    <lineage>
        <taxon>Bacteria</taxon>
        <taxon>Pseudomonadati</taxon>
        <taxon>Pseudomonadota</taxon>
        <taxon>Gammaproteobacteria</taxon>
        <taxon>Alteromonadales</taxon>
        <taxon>Shewanellaceae</taxon>
        <taxon>Shewanella</taxon>
    </lineage>
</organism>
<sequence length="117" mass="12915">MQQFTSGVAGAIPPFSFHPEFTLIAAPYLFQRYEEIAFNAGTLERSIMQNVDDYRRIAAAKATEFYSLLASSTSPLNPLTHISLGGVRRITAGSRVTLAESVLIVESHFANFSSNWQ</sequence>
<proteinExistence type="predicted"/>
<dbReference type="Proteomes" id="UP000294832">
    <property type="component" value="Unassembled WGS sequence"/>
</dbReference>
<dbReference type="EMBL" id="SLWF01000016">
    <property type="protein sequence ID" value="TCN83086.1"/>
    <property type="molecule type" value="Genomic_DNA"/>
</dbReference>
<comment type="caution">
    <text evidence="1">The sequence shown here is derived from an EMBL/GenBank/DDBJ whole genome shotgun (WGS) entry which is preliminary data.</text>
</comment>
<name>A0A4R2FK17_9GAMM</name>